<dbReference type="SFLD" id="SFLDG01135">
    <property type="entry name" value="C1.5.6:_HAD__Beta-PGM__Phospha"/>
    <property type="match status" value="1"/>
</dbReference>
<name>A0A5R9FEK6_9BACL</name>
<reference evidence="4 5" key="1">
    <citation type="submission" date="2019-04" db="EMBL/GenBank/DDBJ databases">
        <title>Bacillus caeni sp. nov., a bacterium isolated from mangrove sediment.</title>
        <authorList>
            <person name="Huang H."/>
            <person name="Mo K."/>
            <person name="Hu Y."/>
        </authorList>
    </citation>
    <scope>NUCLEOTIDE SEQUENCE [LARGE SCALE GENOMIC DNA]</scope>
    <source>
        <strain evidence="4 5">HB172195</strain>
    </source>
</reference>
<protein>
    <submittedName>
        <fullName evidence="4">HAD family hydrolase</fullName>
    </submittedName>
</protein>
<accession>A0A5R9FEK6</accession>
<dbReference type="InterPro" id="IPR023214">
    <property type="entry name" value="HAD_sf"/>
</dbReference>
<dbReference type="NCBIfam" id="TIGR01509">
    <property type="entry name" value="HAD-SF-IA-v3"/>
    <property type="match status" value="1"/>
</dbReference>
<dbReference type="FunFam" id="3.40.50.1000:FF:000036">
    <property type="entry name" value="HAD family hydrolase"/>
    <property type="match status" value="1"/>
</dbReference>
<dbReference type="InterPro" id="IPR023198">
    <property type="entry name" value="PGP-like_dom2"/>
</dbReference>
<sequence>MIKALVFDFDGLIFDTETQEYKAMVELFEEYGAELPLEVWGKCIGTHASFFDPFAYLEEQIGQTVNREELRSRKSERVNELLKEEKALPGVEDYLKAAREAGLKIGLASSSHYDWVSRHLNFLGIAEYFECIKTADDVENVKPDPALYLKAAECLGVSPEEALAFEDSANGALAAKRAGMYCVVIPNSVTKDLVFDEVDHRMETMAELELHLLIEKVQKQGE</sequence>
<dbReference type="RefSeq" id="WP_138124044.1">
    <property type="nucleotide sequence ID" value="NZ_SWLG01000004.1"/>
</dbReference>
<dbReference type="GO" id="GO:0046872">
    <property type="term" value="F:metal ion binding"/>
    <property type="evidence" value="ECO:0007669"/>
    <property type="project" value="UniProtKB-KW"/>
</dbReference>
<keyword evidence="3 4" id="KW-0378">Hydrolase</keyword>
<dbReference type="InterPro" id="IPR006439">
    <property type="entry name" value="HAD-SF_hydro_IA"/>
</dbReference>
<dbReference type="SFLD" id="SFLDG01129">
    <property type="entry name" value="C1.5:_HAD__Beta-PGM__Phosphata"/>
    <property type="match status" value="1"/>
</dbReference>
<comment type="caution">
    <text evidence="4">The sequence shown here is derived from an EMBL/GenBank/DDBJ whole genome shotgun (WGS) entry which is preliminary data.</text>
</comment>
<keyword evidence="5" id="KW-1185">Reference proteome</keyword>
<dbReference type="SUPFAM" id="SSF56784">
    <property type="entry name" value="HAD-like"/>
    <property type="match status" value="1"/>
</dbReference>
<dbReference type="NCBIfam" id="TIGR01549">
    <property type="entry name" value="HAD-SF-IA-v1"/>
    <property type="match status" value="1"/>
</dbReference>
<dbReference type="CDD" id="cd16423">
    <property type="entry name" value="HAD_BPGM-like"/>
    <property type="match status" value="1"/>
</dbReference>
<dbReference type="OrthoDB" id="9797743at2"/>
<dbReference type="PANTHER" id="PTHR18901:SF38">
    <property type="entry name" value="PSEUDOURIDINE-5'-PHOSPHATASE"/>
    <property type="match status" value="1"/>
</dbReference>
<keyword evidence="2" id="KW-0479">Metal-binding</keyword>
<dbReference type="Gene3D" id="3.40.50.1000">
    <property type="entry name" value="HAD superfamily/HAD-like"/>
    <property type="match status" value="1"/>
</dbReference>
<evidence type="ECO:0000256" key="1">
    <source>
        <dbReference type="ARBA" id="ARBA00006171"/>
    </source>
</evidence>
<dbReference type="InterPro" id="IPR041492">
    <property type="entry name" value="HAD_2"/>
</dbReference>
<comment type="similarity">
    <text evidence="1">Belongs to the HAD-like hydrolase superfamily. CbbY/CbbZ/Gph/YieH family.</text>
</comment>
<evidence type="ECO:0000256" key="3">
    <source>
        <dbReference type="ARBA" id="ARBA00022801"/>
    </source>
</evidence>
<dbReference type="InterPro" id="IPR036412">
    <property type="entry name" value="HAD-like_sf"/>
</dbReference>
<evidence type="ECO:0000313" key="4">
    <source>
        <dbReference type="EMBL" id="TLS38005.1"/>
    </source>
</evidence>
<dbReference type="Pfam" id="PF13419">
    <property type="entry name" value="HAD_2"/>
    <property type="match status" value="1"/>
</dbReference>
<organism evidence="4 5">
    <name type="scientific">Exobacillus caeni</name>
    <dbReference type="NCBI Taxonomy" id="2574798"/>
    <lineage>
        <taxon>Bacteria</taxon>
        <taxon>Bacillati</taxon>
        <taxon>Bacillota</taxon>
        <taxon>Bacilli</taxon>
        <taxon>Bacillales</taxon>
        <taxon>Guptibacillaceae</taxon>
        <taxon>Exobacillus</taxon>
    </lineage>
</organism>
<dbReference type="Proteomes" id="UP000308230">
    <property type="component" value="Unassembled WGS sequence"/>
</dbReference>
<proteinExistence type="inferred from homology"/>
<dbReference type="AlphaFoldDB" id="A0A5R9FEK6"/>
<dbReference type="PANTHER" id="PTHR18901">
    <property type="entry name" value="2-DEOXYGLUCOSE-6-PHOSPHATE PHOSPHATASE 2"/>
    <property type="match status" value="1"/>
</dbReference>
<evidence type="ECO:0000313" key="5">
    <source>
        <dbReference type="Proteomes" id="UP000308230"/>
    </source>
</evidence>
<dbReference type="EMBL" id="SWLG01000004">
    <property type="protein sequence ID" value="TLS38005.1"/>
    <property type="molecule type" value="Genomic_DNA"/>
</dbReference>
<dbReference type="Gene3D" id="1.10.150.240">
    <property type="entry name" value="Putative phosphatase, domain 2"/>
    <property type="match status" value="1"/>
</dbReference>
<dbReference type="SFLD" id="SFLDS00003">
    <property type="entry name" value="Haloacid_Dehalogenase"/>
    <property type="match status" value="1"/>
</dbReference>
<dbReference type="GO" id="GO:0016787">
    <property type="term" value="F:hydrolase activity"/>
    <property type="evidence" value="ECO:0007669"/>
    <property type="project" value="UniProtKB-KW"/>
</dbReference>
<dbReference type="PRINTS" id="PR00413">
    <property type="entry name" value="HADHALOGNASE"/>
</dbReference>
<evidence type="ECO:0000256" key="2">
    <source>
        <dbReference type="ARBA" id="ARBA00022723"/>
    </source>
</evidence>
<gene>
    <name evidence="4" type="ORF">FCL54_05515</name>
</gene>